<keyword evidence="4" id="KW-1185">Reference proteome</keyword>
<dbReference type="CDD" id="cd13528">
    <property type="entry name" value="PBP2_osmoprotectants"/>
    <property type="match status" value="1"/>
</dbReference>
<dbReference type="Proteomes" id="UP001589619">
    <property type="component" value="Unassembled WGS sequence"/>
</dbReference>
<dbReference type="RefSeq" id="WP_344908157.1">
    <property type="nucleotide sequence ID" value="NZ_BAAAYO010000006.1"/>
</dbReference>
<dbReference type="Gene3D" id="3.40.190.120">
    <property type="entry name" value="Osmoprotection protein (prox), domain 2"/>
    <property type="match status" value="1"/>
</dbReference>
<name>A0ABV5W452_9BACL</name>
<evidence type="ECO:0000259" key="2">
    <source>
        <dbReference type="Pfam" id="PF04069"/>
    </source>
</evidence>
<feature type="chain" id="PRO_5045336634" evidence="1">
    <location>
        <begin position="22"/>
        <end position="304"/>
    </location>
</feature>
<dbReference type="PROSITE" id="PS51257">
    <property type="entry name" value="PROKAR_LIPOPROTEIN"/>
    <property type="match status" value="1"/>
</dbReference>
<protein>
    <submittedName>
        <fullName evidence="3">Glycine betaine ABC transporter substrate-binding protein</fullName>
    </submittedName>
</protein>
<dbReference type="SUPFAM" id="SSF53850">
    <property type="entry name" value="Periplasmic binding protein-like II"/>
    <property type="match status" value="1"/>
</dbReference>
<feature type="signal peptide" evidence="1">
    <location>
        <begin position="1"/>
        <end position="21"/>
    </location>
</feature>
<gene>
    <name evidence="3" type="ORF">ACFFNY_27510</name>
</gene>
<organism evidence="3 4">
    <name type="scientific">Paenibacillus hodogayensis</name>
    <dbReference type="NCBI Taxonomy" id="279208"/>
    <lineage>
        <taxon>Bacteria</taxon>
        <taxon>Bacillati</taxon>
        <taxon>Bacillota</taxon>
        <taxon>Bacilli</taxon>
        <taxon>Bacillales</taxon>
        <taxon>Paenibacillaceae</taxon>
        <taxon>Paenibacillus</taxon>
    </lineage>
</organism>
<dbReference type="InterPro" id="IPR007210">
    <property type="entry name" value="ABC_Gly_betaine_transp_sub-bd"/>
</dbReference>
<dbReference type="EMBL" id="JBHMAG010000018">
    <property type="protein sequence ID" value="MFB9755340.1"/>
    <property type="molecule type" value="Genomic_DNA"/>
</dbReference>
<evidence type="ECO:0000256" key="1">
    <source>
        <dbReference type="SAM" id="SignalP"/>
    </source>
</evidence>
<comment type="caution">
    <text evidence="3">The sequence shown here is derived from an EMBL/GenBank/DDBJ whole genome shotgun (WGS) entry which is preliminary data.</text>
</comment>
<dbReference type="Gene3D" id="3.40.190.10">
    <property type="entry name" value="Periplasmic binding protein-like II"/>
    <property type="match status" value="1"/>
</dbReference>
<evidence type="ECO:0000313" key="3">
    <source>
        <dbReference type="EMBL" id="MFB9755340.1"/>
    </source>
</evidence>
<dbReference type="Pfam" id="PF04069">
    <property type="entry name" value="OpuAC"/>
    <property type="match status" value="1"/>
</dbReference>
<accession>A0ABV5W452</accession>
<keyword evidence="1" id="KW-0732">Signal</keyword>
<reference evidence="3 4" key="1">
    <citation type="submission" date="2024-09" db="EMBL/GenBank/DDBJ databases">
        <authorList>
            <person name="Sun Q."/>
            <person name="Mori K."/>
        </authorList>
    </citation>
    <scope>NUCLEOTIDE SEQUENCE [LARGE SCALE GENOMIC DNA]</scope>
    <source>
        <strain evidence="3 4">JCM 12520</strain>
    </source>
</reference>
<evidence type="ECO:0000313" key="4">
    <source>
        <dbReference type="Proteomes" id="UP001589619"/>
    </source>
</evidence>
<feature type="domain" description="ABC-type glycine betaine transport system substrate-binding" evidence="2">
    <location>
        <begin position="33"/>
        <end position="298"/>
    </location>
</feature>
<proteinExistence type="predicted"/>
<sequence>MKKWFVLLACFALLLTACSQKDKSAAGGDSSTKIVVASKNFTEQYVLAQIMGQLLQNKTKHQVTIKEGGYAASAVLNQGMKDGDVQVFVDYSGTGYINVLKNTLQADDTPDSVFQKTKEGYQKQFGFEWLKPLGMNNTFTLIVKEDKAKSLNLNTFSDLVAHSKDMVIGMDAAFYARVDGYKGLTEKYGMKFKDFKEMDISLAFSALADGKIDVLVAYATDGRIPALKLKSLKDDKQYFPPYFAAPIVPKSLIEKYPDVAEVLNQLAGKLDDKTMSELNAKVDMDKKPTAEVAKQFLIQAGLIK</sequence>